<name>A0ABW9GBB0_9GAMM</name>
<comment type="caution">
    <text evidence="7">The sequence shown here is derived from an EMBL/GenBank/DDBJ whole genome shotgun (WGS) entry which is preliminary data.</text>
</comment>
<keyword evidence="4 6" id="KW-0998">Cell outer membrane</keyword>
<dbReference type="InterPro" id="IPR007485">
    <property type="entry name" value="LPS_assembly_LptE"/>
</dbReference>
<sequence>MAKYMRCSLRALLQHRGKSISRFVVLLSGLCLLSACGFHLRDNYLINSKFHTLYLVSSDPYSPLTLALKDKLRRNNVTLVDAPSPNVPVFVLKSPSTSSRVVSVYSDGTDAESELSYTVSGTVTTADNQQYPISVQLHRDFTDDTEQALAKMREQQLIDKELSDMAAEQIIRQLATIH</sequence>
<accession>A0ABW9GBB0</accession>
<dbReference type="HAMAP" id="MF_01186">
    <property type="entry name" value="LPS_assembly_LptE"/>
    <property type="match status" value="1"/>
</dbReference>
<dbReference type="EMBL" id="JBEQCT010000008">
    <property type="protein sequence ID" value="MFM2486318.1"/>
    <property type="molecule type" value="Genomic_DNA"/>
</dbReference>
<keyword evidence="5 7" id="KW-0449">Lipoprotein</keyword>
<dbReference type="Proteomes" id="UP001629953">
    <property type="component" value="Unassembled WGS sequence"/>
</dbReference>
<dbReference type="RefSeq" id="WP_408624613.1">
    <property type="nucleotide sequence ID" value="NZ_JBEQCT010000008.1"/>
</dbReference>
<reference evidence="7 8" key="1">
    <citation type="journal article" date="2013" name="Int. J. Syst. Evol. Microbiol.">
        <title>Celerinatantimonas yamalensis sp. nov., a cold-adapted diazotrophic bacterium from a cold permafrost brine.</title>
        <authorList>
            <person name="Shcherbakova V."/>
            <person name="Chuvilskaya N."/>
            <person name="Rivkina E."/>
            <person name="Demidov N."/>
            <person name="Uchaeva V."/>
            <person name="Suetin S."/>
            <person name="Suzina N."/>
            <person name="Gilichinsky D."/>
        </authorList>
    </citation>
    <scope>NUCLEOTIDE SEQUENCE [LARGE SCALE GENOMIC DNA]</scope>
    <source>
        <strain evidence="7 8">C7</strain>
    </source>
</reference>
<dbReference type="PANTHER" id="PTHR38098">
    <property type="entry name" value="LPS-ASSEMBLY LIPOPROTEIN LPTE"/>
    <property type="match status" value="1"/>
</dbReference>
<evidence type="ECO:0000256" key="2">
    <source>
        <dbReference type="ARBA" id="ARBA00023136"/>
    </source>
</evidence>
<evidence type="ECO:0000256" key="5">
    <source>
        <dbReference type="ARBA" id="ARBA00023288"/>
    </source>
</evidence>
<keyword evidence="8" id="KW-1185">Reference proteome</keyword>
<evidence type="ECO:0000256" key="4">
    <source>
        <dbReference type="ARBA" id="ARBA00023237"/>
    </source>
</evidence>
<keyword evidence="1" id="KW-0732">Signal</keyword>
<evidence type="ECO:0000313" key="7">
    <source>
        <dbReference type="EMBL" id="MFM2486318.1"/>
    </source>
</evidence>
<evidence type="ECO:0000313" key="8">
    <source>
        <dbReference type="Proteomes" id="UP001629953"/>
    </source>
</evidence>
<evidence type="ECO:0000256" key="1">
    <source>
        <dbReference type="ARBA" id="ARBA00022729"/>
    </source>
</evidence>
<dbReference type="PANTHER" id="PTHR38098:SF1">
    <property type="entry name" value="LPS-ASSEMBLY LIPOPROTEIN LPTE"/>
    <property type="match status" value="1"/>
</dbReference>
<protein>
    <recommendedName>
        <fullName evidence="6">LPS-assembly lipoprotein LptE</fullName>
    </recommendedName>
</protein>
<dbReference type="Pfam" id="PF04390">
    <property type="entry name" value="LptE"/>
    <property type="match status" value="1"/>
</dbReference>
<proteinExistence type="inferred from homology"/>
<comment type="subunit">
    <text evidence="6">Component of the lipopolysaccharide transport and assembly complex. Interacts with LptD.</text>
</comment>
<evidence type="ECO:0000256" key="6">
    <source>
        <dbReference type="HAMAP-Rule" id="MF_01186"/>
    </source>
</evidence>
<keyword evidence="3" id="KW-0564">Palmitate</keyword>
<keyword evidence="2 6" id="KW-0472">Membrane</keyword>
<comment type="function">
    <text evidence="6">Together with LptD, is involved in the assembly of lipopolysaccharide (LPS) at the surface of the outer membrane. Required for the proper assembly of LptD. Binds LPS and may serve as the LPS recognition site at the outer membrane.</text>
</comment>
<gene>
    <name evidence="6 7" type="primary">lptE</name>
    <name evidence="7" type="ORF">ABUE30_14840</name>
</gene>
<dbReference type="Gene3D" id="3.30.160.150">
    <property type="entry name" value="Lipoprotein like domain"/>
    <property type="match status" value="1"/>
</dbReference>
<comment type="similarity">
    <text evidence="6">Belongs to the LptE lipoprotein family.</text>
</comment>
<evidence type="ECO:0000256" key="3">
    <source>
        <dbReference type="ARBA" id="ARBA00023139"/>
    </source>
</evidence>
<organism evidence="7 8">
    <name type="scientific">Celerinatantimonas yamalensis</name>
    <dbReference type="NCBI Taxonomy" id="559956"/>
    <lineage>
        <taxon>Bacteria</taxon>
        <taxon>Pseudomonadati</taxon>
        <taxon>Pseudomonadota</taxon>
        <taxon>Gammaproteobacteria</taxon>
        <taxon>Celerinatantimonadaceae</taxon>
        <taxon>Celerinatantimonas</taxon>
    </lineage>
</organism>